<dbReference type="Proteomes" id="UP001140011">
    <property type="component" value="Unassembled WGS sequence"/>
</dbReference>
<proteinExistence type="predicted"/>
<sequence length="408" mass="45569">MFYETADYTNNNGGDIEIGEIQEPLFKKRLDEIRQDVRANTSTWADLRRQYPPGGSCFEPLNFAVSSWSSIANEDVRGLGDDLDADEAYSQAAAMAAYGVDILSSALNGPTVDRELTQLANSLFATLCATLMDTRDRHRDSVTKAVAEKVDSFRHILDGLNNSPQTEDTSSRMESIERDEQSIDTREVPRHVKVEQQYNPTILQNEHRVSGSTMSNRWHPYSRGRSHSPDSQRAQPLRDSGVARRNLPTSLLDCSLSDIRLPTQYSTSLSAGSNSRRTSVGEADTCSVTNHPTIVIYREGGLKIGPILNRLTVIRTALLEHGLSESAIAEYINRHSHSTNFLFDEIWKSWVDWCDKRGIDPTKRSEGLVAAKRSEGSESDLKKRRLRPALNSVWLAVEGNIHSKVPGH</sequence>
<feature type="region of interest" description="Disordered" evidence="1">
    <location>
        <begin position="204"/>
        <end position="242"/>
    </location>
</feature>
<accession>A0A9W8LDU4</accession>
<dbReference type="EMBL" id="JANBUH010000007">
    <property type="protein sequence ID" value="KAJ2757088.1"/>
    <property type="molecule type" value="Genomic_DNA"/>
</dbReference>
<feature type="region of interest" description="Disordered" evidence="1">
    <location>
        <begin position="158"/>
        <end position="183"/>
    </location>
</feature>
<dbReference type="OrthoDB" id="5520404at2759"/>
<keyword evidence="3" id="KW-1185">Reference proteome</keyword>
<evidence type="ECO:0000313" key="2">
    <source>
        <dbReference type="EMBL" id="KAJ2757088.1"/>
    </source>
</evidence>
<organism evidence="2 3">
    <name type="scientific">Coemansia pectinata</name>
    <dbReference type="NCBI Taxonomy" id="1052879"/>
    <lineage>
        <taxon>Eukaryota</taxon>
        <taxon>Fungi</taxon>
        <taxon>Fungi incertae sedis</taxon>
        <taxon>Zoopagomycota</taxon>
        <taxon>Kickxellomycotina</taxon>
        <taxon>Kickxellomycetes</taxon>
        <taxon>Kickxellales</taxon>
        <taxon>Kickxellaceae</taxon>
        <taxon>Coemansia</taxon>
    </lineage>
</organism>
<dbReference type="AlphaFoldDB" id="A0A9W8LDU4"/>
<evidence type="ECO:0000256" key="1">
    <source>
        <dbReference type="SAM" id="MobiDB-lite"/>
    </source>
</evidence>
<reference evidence="2" key="1">
    <citation type="submission" date="2022-07" db="EMBL/GenBank/DDBJ databases">
        <title>Phylogenomic reconstructions and comparative analyses of Kickxellomycotina fungi.</title>
        <authorList>
            <person name="Reynolds N.K."/>
            <person name="Stajich J.E."/>
            <person name="Barry K."/>
            <person name="Grigoriev I.V."/>
            <person name="Crous P."/>
            <person name="Smith M.E."/>
        </authorList>
    </citation>
    <scope>NUCLEOTIDE SEQUENCE</scope>
    <source>
        <strain evidence="2">BCRC 34297</strain>
    </source>
</reference>
<comment type="caution">
    <text evidence="2">The sequence shown here is derived from an EMBL/GenBank/DDBJ whole genome shotgun (WGS) entry which is preliminary data.</text>
</comment>
<protein>
    <submittedName>
        <fullName evidence="2">Uncharacterized protein</fullName>
    </submittedName>
</protein>
<evidence type="ECO:0000313" key="3">
    <source>
        <dbReference type="Proteomes" id="UP001140011"/>
    </source>
</evidence>
<feature type="compositionally biased region" description="Polar residues" evidence="1">
    <location>
        <begin position="204"/>
        <end position="216"/>
    </location>
</feature>
<name>A0A9W8LDU4_9FUNG</name>
<feature type="compositionally biased region" description="Basic and acidic residues" evidence="1">
    <location>
        <begin position="169"/>
        <end position="183"/>
    </location>
</feature>
<gene>
    <name evidence="2" type="ORF">GGI19_000329</name>
</gene>